<reference evidence="2 3" key="1">
    <citation type="submission" date="2018-04" db="EMBL/GenBank/DDBJ databases">
        <title>Pseudomonas sp. nov., isolated from mangrove soil.</title>
        <authorList>
            <person name="Chen C."/>
        </authorList>
    </citation>
    <scope>NUCLEOTIDE SEQUENCE [LARGE SCALE GENOMIC DNA]</scope>
    <source>
        <strain evidence="2 3">JCM 14246</strain>
    </source>
</reference>
<dbReference type="InterPro" id="IPR037107">
    <property type="entry name" value="Put_OMP_sf"/>
</dbReference>
<dbReference type="Pfam" id="PF09982">
    <property type="entry name" value="LpxR"/>
    <property type="match status" value="1"/>
</dbReference>
<protein>
    <recommendedName>
        <fullName evidence="4">DUF2219 domain-containing protein</fullName>
    </recommendedName>
</protein>
<feature type="chain" id="PRO_5015569504" description="DUF2219 domain-containing protein" evidence="1">
    <location>
        <begin position="30"/>
        <end position="353"/>
    </location>
</feature>
<dbReference type="RefSeq" id="WP_108232685.1">
    <property type="nucleotide sequence ID" value="NZ_QASO01000001.1"/>
</dbReference>
<evidence type="ECO:0000256" key="1">
    <source>
        <dbReference type="SAM" id="SignalP"/>
    </source>
</evidence>
<organism evidence="2 3">
    <name type="scientific">Ectopseudomonas oleovorans</name>
    <name type="common">Pseudomonas oleovorans</name>
    <dbReference type="NCBI Taxonomy" id="301"/>
    <lineage>
        <taxon>Bacteria</taxon>
        <taxon>Pseudomonadati</taxon>
        <taxon>Pseudomonadota</taxon>
        <taxon>Gammaproteobacteria</taxon>
        <taxon>Pseudomonadales</taxon>
        <taxon>Pseudomonadaceae</taxon>
        <taxon>Ectopseudomonas</taxon>
    </lineage>
</organism>
<accession>A0A2T5PTG0</accession>
<dbReference type="InterPro" id="IPR018707">
    <property type="entry name" value="LpxR"/>
</dbReference>
<evidence type="ECO:0000313" key="3">
    <source>
        <dbReference type="Proteomes" id="UP000244052"/>
    </source>
</evidence>
<comment type="caution">
    <text evidence="2">The sequence shown here is derived from an EMBL/GenBank/DDBJ whole genome shotgun (WGS) entry which is preliminary data.</text>
</comment>
<dbReference type="Gene3D" id="2.40.128.140">
    <property type="entry name" value="Outer membrane protein"/>
    <property type="match status" value="1"/>
</dbReference>
<dbReference type="AlphaFoldDB" id="A0A2T5PTG0"/>
<keyword evidence="3" id="KW-1185">Reference proteome</keyword>
<proteinExistence type="predicted"/>
<keyword evidence="1" id="KW-0732">Signal</keyword>
<name>A0A2T5PTG0_ECTOL</name>
<dbReference type="Proteomes" id="UP000244052">
    <property type="component" value="Unassembled WGS sequence"/>
</dbReference>
<evidence type="ECO:0008006" key="4">
    <source>
        <dbReference type="Google" id="ProtNLM"/>
    </source>
</evidence>
<evidence type="ECO:0000313" key="2">
    <source>
        <dbReference type="EMBL" id="PTU81018.1"/>
    </source>
</evidence>
<feature type="signal peptide" evidence="1">
    <location>
        <begin position="1"/>
        <end position="29"/>
    </location>
</feature>
<dbReference type="EMBL" id="QASO01000001">
    <property type="protein sequence ID" value="PTU81018.1"/>
    <property type="molecule type" value="Genomic_DNA"/>
</dbReference>
<sequence length="353" mass="38397">MPLNSLRRRTAWAIVVIAAAVLCSLPAEAFSMCAVGTQAHLVRFDNDLMTSRNIDGGYTSGIRIETFGKLLRHSTPIDELVDRIAGSGIGDPCVTVDAGGHGLHSWFIAQEIYTPASIQVAEPQPDDRPWAGVLYVGRSWEAIGRRGDALAARRIEMGVGFVGDASLARQAQERVHRVTGSDSPKGWDNQIHNRVAAAIRVLERRRWGDDHADFVAHAGGMLGTLQGYAHAGATLRYGSFGCEIATPGVVSHILRVSEVGGCQRASNAARYFGFIGVDIRALAWNEVIDGRPRRGASHVRSKHLVGELRTGFSYGMGRWTITYLMAWRGAEFSAPDMPNPPSVNYASIMLVYE</sequence>
<gene>
    <name evidence="2" type="ORF">DBO86_00485</name>
</gene>